<accession>A0AAD6VIS2</accession>
<evidence type="ECO:0000313" key="3">
    <source>
        <dbReference type="Proteomes" id="UP001219525"/>
    </source>
</evidence>
<keyword evidence="3" id="KW-1185">Reference proteome</keyword>
<dbReference type="EMBL" id="JARJCW010000034">
    <property type="protein sequence ID" value="KAJ7208240.1"/>
    <property type="molecule type" value="Genomic_DNA"/>
</dbReference>
<evidence type="ECO:0000256" key="1">
    <source>
        <dbReference type="SAM" id="MobiDB-lite"/>
    </source>
</evidence>
<dbReference type="AlphaFoldDB" id="A0AAD6VIS2"/>
<evidence type="ECO:0000313" key="2">
    <source>
        <dbReference type="EMBL" id="KAJ7208240.1"/>
    </source>
</evidence>
<sequence>MQLSLRLEAIFGMMSHRRKTHIRTICRSCHNIRSAPSGLDRRGKWLVVDHLTALEAHKVKIDEKPKYAGSRHFRRQVKTSELVCPSAKLGHVMMCQARLLAKCLMSLPTQTLQAFPASDSDPDAVYPVRAEIERETHGPGKHSYKVLISPSPHTHTAGGGITHYFRKHFVACLSLAAPYDQARAPCARADLAVGAAGCDEAEVTLVVKGTFDGVVDATTDDHPGLGKGHGGGHGAGQEDE</sequence>
<comment type="caution">
    <text evidence="2">The sequence shown here is derived from an EMBL/GenBank/DDBJ whole genome shotgun (WGS) entry which is preliminary data.</text>
</comment>
<protein>
    <submittedName>
        <fullName evidence="2">Uncharacterized protein</fullName>
    </submittedName>
</protein>
<gene>
    <name evidence="2" type="ORF">GGX14DRAFT_395901</name>
</gene>
<reference evidence="2" key="1">
    <citation type="submission" date="2023-03" db="EMBL/GenBank/DDBJ databases">
        <title>Massive genome expansion in bonnet fungi (Mycena s.s.) driven by repeated elements and novel gene families across ecological guilds.</title>
        <authorList>
            <consortium name="Lawrence Berkeley National Laboratory"/>
            <person name="Harder C.B."/>
            <person name="Miyauchi S."/>
            <person name="Viragh M."/>
            <person name="Kuo A."/>
            <person name="Thoen E."/>
            <person name="Andreopoulos B."/>
            <person name="Lu D."/>
            <person name="Skrede I."/>
            <person name="Drula E."/>
            <person name="Henrissat B."/>
            <person name="Morin E."/>
            <person name="Kohler A."/>
            <person name="Barry K."/>
            <person name="LaButti K."/>
            <person name="Morin E."/>
            <person name="Salamov A."/>
            <person name="Lipzen A."/>
            <person name="Mereny Z."/>
            <person name="Hegedus B."/>
            <person name="Baldrian P."/>
            <person name="Stursova M."/>
            <person name="Weitz H."/>
            <person name="Taylor A."/>
            <person name="Grigoriev I.V."/>
            <person name="Nagy L.G."/>
            <person name="Martin F."/>
            <person name="Kauserud H."/>
        </authorList>
    </citation>
    <scope>NUCLEOTIDE SEQUENCE</scope>
    <source>
        <strain evidence="2">9144</strain>
    </source>
</reference>
<feature type="region of interest" description="Disordered" evidence="1">
    <location>
        <begin position="218"/>
        <end position="240"/>
    </location>
</feature>
<feature type="compositionally biased region" description="Gly residues" evidence="1">
    <location>
        <begin position="225"/>
        <end position="240"/>
    </location>
</feature>
<proteinExistence type="predicted"/>
<name>A0AAD6VIS2_9AGAR</name>
<organism evidence="2 3">
    <name type="scientific">Mycena pura</name>
    <dbReference type="NCBI Taxonomy" id="153505"/>
    <lineage>
        <taxon>Eukaryota</taxon>
        <taxon>Fungi</taxon>
        <taxon>Dikarya</taxon>
        <taxon>Basidiomycota</taxon>
        <taxon>Agaricomycotina</taxon>
        <taxon>Agaricomycetes</taxon>
        <taxon>Agaricomycetidae</taxon>
        <taxon>Agaricales</taxon>
        <taxon>Marasmiineae</taxon>
        <taxon>Mycenaceae</taxon>
        <taxon>Mycena</taxon>
    </lineage>
</organism>
<dbReference type="Proteomes" id="UP001219525">
    <property type="component" value="Unassembled WGS sequence"/>
</dbReference>